<evidence type="ECO:0000313" key="1">
    <source>
        <dbReference type="EMBL" id="MDR7665858.1"/>
    </source>
</evidence>
<dbReference type="Proteomes" id="UP001246244">
    <property type="component" value="Unassembled WGS sequence"/>
</dbReference>
<dbReference type="EMBL" id="JAVKPK010000030">
    <property type="protein sequence ID" value="MDR7665858.1"/>
    <property type="molecule type" value="Genomic_DNA"/>
</dbReference>
<accession>A0ABU2D1M1</accession>
<organism evidence="1 2">
    <name type="scientific">Methanosarcina baikalica</name>
    <dbReference type="NCBI Taxonomy" id="3073890"/>
    <lineage>
        <taxon>Archaea</taxon>
        <taxon>Methanobacteriati</taxon>
        <taxon>Methanobacteriota</taxon>
        <taxon>Stenosarchaea group</taxon>
        <taxon>Methanomicrobia</taxon>
        <taxon>Methanosarcinales</taxon>
        <taxon>Methanosarcinaceae</taxon>
        <taxon>Methanosarcina</taxon>
    </lineage>
</organism>
<gene>
    <name evidence="1" type="ORF">RG963_08755</name>
</gene>
<sequence length="246" mass="27307">MIKSGILKSALLLLALITVIVIALAEPIAGHMMGQGNIMGQQSMIIVCSDNQTCTVIQSSMGDHSSNETMIHCMPGNDSMMMGNLSVNETMMQCMLGNDSMMMGNLSANETMMQCMLGNDSMMGNLSANETMMHCMMENDSMMNGSCCIIEMDQSASAAQARLDCAQFWLEQAIEMHEMHLKDPSTATNESQLEMMNQMMWAYECIVGENMTKNMTQNTTLEMMNTTAGPELRGYYRTYAIELRNY</sequence>
<evidence type="ECO:0008006" key="3">
    <source>
        <dbReference type="Google" id="ProtNLM"/>
    </source>
</evidence>
<comment type="caution">
    <text evidence="1">The sequence shown here is derived from an EMBL/GenBank/DDBJ whole genome shotgun (WGS) entry which is preliminary data.</text>
</comment>
<name>A0ABU2D1M1_9EURY</name>
<keyword evidence="2" id="KW-1185">Reference proteome</keyword>
<reference evidence="2" key="1">
    <citation type="submission" date="2023-07" db="EMBL/GenBank/DDBJ databases">
        <title>Whole-genome sequencing of a new Methanosarcina sp. Z-7115.</title>
        <authorList>
            <person name="Zhilina T.N."/>
            <person name="Merkel A.Y."/>
        </authorList>
    </citation>
    <scope>NUCLEOTIDE SEQUENCE [LARGE SCALE GENOMIC DNA]</scope>
    <source>
        <strain evidence="2">Z-7115</strain>
    </source>
</reference>
<evidence type="ECO:0000313" key="2">
    <source>
        <dbReference type="Proteomes" id="UP001246244"/>
    </source>
</evidence>
<proteinExistence type="predicted"/>
<protein>
    <recommendedName>
        <fullName evidence="3">DUF305 domain-containing protein</fullName>
    </recommendedName>
</protein>
<dbReference type="RefSeq" id="WP_310575884.1">
    <property type="nucleotide sequence ID" value="NZ_JAVKPK010000030.1"/>
</dbReference>